<proteinExistence type="predicted"/>
<evidence type="ECO:0000313" key="2">
    <source>
        <dbReference type="EMBL" id="MCK8677924.1"/>
    </source>
</evidence>
<reference evidence="2 3" key="1">
    <citation type="submission" date="2022-04" db="EMBL/GenBank/DDBJ databases">
        <title>Streptomyces sp. nov. LCR6-01 isolated from Lichen of Dirinaria sp.</title>
        <authorList>
            <person name="Kanchanasin P."/>
            <person name="Tanasupawat S."/>
            <person name="Phongsopitanun W."/>
        </authorList>
    </citation>
    <scope>NUCLEOTIDE SEQUENCE [LARGE SCALE GENOMIC DNA]</scope>
    <source>
        <strain evidence="2 3">LCR6-01</strain>
    </source>
</reference>
<dbReference type="Proteomes" id="UP001522868">
    <property type="component" value="Unassembled WGS sequence"/>
</dbReference>
<evidence type="ECO:0000256" key="1">
    <source>
        <dbReference type="SAM" id="SignalP"/>
    </source>
</evidence>
<accession>A0ABT0I9C0</accession>
<feature type="chain" id="PRO_5045645233" description="Secreted protein" evidence="1">
    <location>
        <begin position="28"/>
        <end position="174"/>
    </location>
</feature>
<evidence type="ECO:0000313" key="3">
    <source>
        <dbReference type="Proteomes" id="UP001522868"/>
    </source>
</evidence>
<dbReference type="RefSeq" id="WP_248633357.1">
    <property type="nucleotide sequence ID" value="NZ_JALPTH010000008.1"/>
</dbReference>
<keyword evidence="1" id="KW-0732">Signal</keyword>
<comment type="caution">
    <text evidence="2">The sequence shown here is derived from an EMBL/GenBank/DDBJ whole genome shotgun (WGS) entry which is preliminary data.</text>
</comment>
<dbReference type="EMBL" id="JALPTH010000008">
    <property type="protein sequence ID" value="MCK8677924.1"/>
    <property type="molecule type" value="Genomic_DNA"/>
</dbReference>
<keyword evidence="3" id="KW-1185">Reference proteome</keyword>
<sequence length="174" mass="17060">MNPKTQAGMGILVTCLASAAMASPALAASAPVAPVDIPLHGLSTVLPETPVLRTGVPIPVPGAPAGFTQRAEGGLQPLLVPQLPLSTGTPETLIAAPLPDIEGDRPTGRAVLAAPASEVQAVTPGAVAGLPLTLPRAETLGLPGLALPPAGLLAPSLTGAVESTMGLDAEEPGH</sequence>
<feature type="signal peptide" evidence="1">
    <location>
        <begin position="1"/>
        <end position="27"/>
    </location>
</feature>
<evidence type="ECO:0008006" key="4">
    <source>
        <dbReference type="Google" id="ProtNLM"/>
    </source>
</evidence>
<organism evidence="2 3">
    <name type="scientific">Streptomyces lichenis</name>
    <dbReference type="NCBI Taxonomy" id="2306967"/>
    <lineage>
        <taxon>Bacteria</taxon>
        <taxon>Bacillati</taxon>
        <taxon>Actinomycetota</taxon>
        <taxon>Actinomycetes</taxon>
        <taxon>Kitasatosporales</taxon>
        <taxon>Streptomycetaceae</taxon>
        <taxon>Streptomyces</taxon>
    </lineage>
</organism>
<name>A0ABT0I9C0_9ACTN</name>
<protein>
    <recommendedName>
        <fullName evidence="4">Secreted protein</fullName>
    </recommendedName>
</protein>
<gene>
    <name evidence="2" type="ORF">M1O15_11055</name>
</gene>